<name>A0AA49JK83_9BACT</name>
<dbReference type="EMBL" id="CP120682">
    <property type="protein sequence ID" value="WKN40151.1"/>
    <property type="molecule type" value="Genomic_DNA"/>
</dbReference>
<keyword evidence="1" id="KW-1133">Transmembrane helix</keyword>
<protein>
    <submittedName>
        <fullName evidence="2">Uncharacterized protein</fullName>
    </submittedName>
</protein>
<proteinExistence type="predicted"/>
<reference evidence="2" key="1">
    <citation type="journal article" date="2023" name="Comput. Struct. Biotechnol. J.">
        <title>Discovery of a novel marine Bacteroidetes with a rich repertoire of carbohydrate-active enzymes.</title>
        <authorList>
            <person name="Chen B."/>
            <person name="Liu G."/>
            <person name="Chen Q."/>
            <person name="Wang H."/>
            <person name="Liu L."/>
            <person name="Tang K."/>
        </authorList>
    </citation>
    <scope>NUCLEOTIDE SEQUENCE</scope>
    <source>
        <strain evidence="2">TK19036</strain>
    </source>
</reference>
<keyword evidence="1" id="KW-0812">Transmembrane</keyword>
<organism evidence="2">
    <name type="scientific">Roseihalotalea indica</name>
    <dbReference type="NCBI Taxonomy" id="2867963"/>
    <lineage>
        <taxon>Bacteria</taxon>
        <taxon>Pseudomonadati</taxon>
        <taxon>Bacteroidota</taxon>
        <taxon>Cytophagia</taxon>
        <taxon>Cytophagales</taxon>
        <taxon>Catalimonadaceae</taxon>
        <taxon>Roseihalotalea</taxon>
    </lineage>
</organism>
<gene>
    <name evidence="2" type="ORF">K4G66_15765</name>
</gene>
<reference evidence="2" key="2">
    <citation type="journal article" date="2024" name="Antonie Van Leeuwenhoek">
        <title>Roseihalotalea indica gen. nov., sp. nov., a halophilic Bacteroidetes from mesopelagic Southwest Indian Ocean with higher carbohydrate metabolic potential.</title>
        <authorList>
            <person name="Chen B."/>
            <person name="Zhang M."/>
            <person name="Lin D."/>
            <person name="Ye J."/>
            <person name="Tang K."/>
        </authorList>
    </citation>
    <scope>NUCLEOTIDE SEQUENCE</scope>
    <source>
        <strain evidence="2">TK19036</strain>
    </source>
</reference>
<dbReference type="AlphaFoldDB" id="A0AA49JK83"/>
<sequence>MTKKIVLWVLLPVVAIAVGVYFWLGGFQSIEIEEVQHQPRVIWGTPYQGKYGDLKLREIFVTTQQLLREGKVQGTLVVVNYDSLFNTQKVNQFIGVLPVPPVEMANLPEKADTLIGGKYLRVHLYGQPAVRPTPEQTDQKVREYASQQGLMLGAKMVEHYFGADSMWVEYPISIKK</sequence>
<keyword evidence="1" id="KW-0472">Membrane</keyword>
<feature type="transmembrane region" description="Helical" evidence="1">
    <location>
        <begin position="5"/>
        <end position="24"/>
    </location>
</feature>
<evidence type="ECO:0000256" key="1">
    <source>
        <dbReference type="SAM" id="Phobius"/>
    </source>
</evidence>
<evidence type="ECO:0000313" key="2">
    <source>
        <dbReference type="EMBL" id="WKN40151.1"/>
    </source>
</evidence>
<accession>A0AA49JK83</accession>